<reference evidence="2" key="1">
    <citation type="submission" date="2018-05" db="EMBL/GenBank/DDBJ databases">
        <authorList>
            <person name="Lanie J.A."/>
            <person name="Ng W.-L."/>
            <person name="Kazmierczak K.M."/>
            <person name="Andrzejewski T.M."/>
            <person name="Davidsen T.M."/>
            <person name="Wayne K.J."/>
            <person name="Tettelin H."/>
            <person name="Glass J.I."/>
            <person name="Rusch D."/>
            <person name="Podicherti R."/>
            <person name="Tsui H.-C.T."/>
            <person name="Winkler M.E."/>
        </authorList>
    </citation>
    <scope>NUCLEOTIDE SEQUENCE</scope>
</reference>
<dbReference type="AlphaFoldDB" id="A0A382M7M7"/>
<feature type="transmembrane region" description="Helical" evidence="1">
    <location>
        <begin position="13"/>
        <end position="33"/>
    </location>
</feature>
<dbReference type="EMBL" id="UINC01091336">
    <property type="protein sequence ID" value="SVC44015.1"/>
    <property type="molecule type" value="Genomic_DNA"/>
</dbReference>
<keyword evidence="1" id="KW-1133">Transmembrane helix</keyword>
<proteinExistence type="predicted"/>
<organism evidence="2">
    <name type="scientific">marine metagenome</name>
    <dbReference type="NCBI Taxonomy" id="408172"/>
    <lineage>
        <taxon>unclassified sequences</taxon>
        <taxon>metagenomes</taxon>
        <taxon>ecological metagenomes</taxon>
    </lineage>
</organism>
<gene>
    <name evidence="2" type="ORF">METZ01_LOCUS296869</name>
</gene>
<keyword evidence="1" id="KW-0812">Transmembrane</keyword>
<evidence type="ECO:0000256" key="1">
    <source>
        <dbReference type="SAM" id="Phobius"/>
    </source>
</evidence>
<feature type="non-terminal residue" evidence="2">
    <location>
        <position position="205"/>
    </location>
</feature>
<name>A0A382M7M7_9ZZZZ</name>
<evidence type="ECO:0000313" key="2">
    <source>
        <dbReference type="EMBL" id="SVC44015.1"/>
    </source>
</evidence>
<protein>
    <submittedName>
        <fullName evidence="2">Uncharacterized protein</fullName>
    </submittedName>
</protein>
<accession>A0A382M7M7</accession>
<keyword evidence="1" id="KW-0472">Membrane</keyword>
<sequence>MENLTTGTQRLGIHTYVVMIFTVTLACISFATVEAQQAFSHGQNIAPVFEGWEVNSDGSFSMVFGFFNRNCEESLNIPIGTNNNIEPGGPDQGQPTRFFTRRGKFIFKVRVPADFGDNELVWTLTAHGKTEQAYATLNPAYIVDKRITMMNEGGFGQRAGEADSLYPDLRIEGDSHRTTAVGESLNLTLIVTDDGLPLPRKGQEG</sequence>